<accession>A0A6A6R1D3</accession>
<feature type="region of interest" description="Disordered" evidence="1">
    <location>
        <begin position="1"/>
        <end position="44"/>
    </location>
</feature>
<keyword evidence="3" id="KW-1185">Reference proteome</keyword>
<sequence>MLGHRSSRAYQTFSASRCRDPGSPPPTNPVQNATHAAADRASSGNLWRATGKRLVVCGGEEGL</sequence>
<dbReference type="EMBL" id="MU004186">
    <property type="protein sequence ID" value="KAF2498044.1"/>
    <property type="molecule type" value="Genomic_DNA"/>
</dbReference>
<gene>
    <name evidence="2" type="ORF">BU16DRAFT_332676</name>
</gene>
<dbReference type="Proteomes" id="UP000799750">
    <property type="component" value="Unassembled WGS sequence"/>
</dbReference>
<protein>
    <submittedName>
        <fullName evidence="2">Uncharacterized protein</fullName>
    </submittedName>
</protein>
<evidence type="ECO:0000313" key="2">
    <source>
        <dbReference type="EMBL" id="KAF2498044.1"/>
    </source>
</evidence>
<proteinExistence type="predicted"/>
<organism evidence="2 3">
    <name type="scientific">Lophium mytilinum</name>
    <dbReference type="NCBI Taxonomy" id="390894"/>
    <lineage>
        <taxon>Eukaryota</taxon>
        <taxon>Fungi</taxon>
        <taxon>Dikarya</taxon>
        <taxon>Ascomycota</taxon>
        <taxon>Pezizomycotina</taxon>
        <taxon>Dothideomycetes</taxon>
        <taxon>Pleosporomycetidae</taxon>
        <taxon>Mytilinidiales</taxon>
        <taxon>Mytilinidiaceae</taxon>
        <taxon>Lophium</taxon>
    </lineage>
</organism>
<evidence type="ECO:0000256" key="1">
    <source>
        <dbReference type="SAM" id="MobiDB-lite"/>
    </source>
</evidence>
<name>A0A6A6R1D3_9PEZI</name>
<dbReference type="OrthoDB" id="10644730at2759"/>
<evidence type="ECO:0000313" key="3">
    <source>
        <dbReference type="Proteomes" id="UP000799750"/>
    </source>
</evidence>
<reference evidence="2" key="1">
    <citation type="journal article" date="2020" name="Stud. Mycol.">
        <title>101 Dothideomycetes genomes: a test case for predicting lifestyles and emergence of pathogens.</title>
        <authorList>
            <person name="Haridas S."/>
            <person name="Albert R."/>
            <person name="Binder M."/>
            <person name="Bloem J."/>
            <person name="Labutti K."/>
            <person name="Salamov A."/>
            <person name="Andreopoulos B."/>
            <person name="Baker S."/>
            <person name="Barry K."/>
            <person name="Bills G."/>
            <person name="Bluhm B."/>
            <person name="Cannon C."/>
            <person name="Castanera R."/>
            <person name="Culley D."/>
            <person name="Daum C."/>
            <person name="Ezra D."/>
            <person name="Gonzalez J."/>
            <person name="Henrissat B."/>
            <person name="Kuo A."/>
            <person name="Liang C."/>
            <person name="Lipzen A."/>
            <person name="Lutzoni F."/>
            <person name="Magnuson J."/>
            <person name="Mondo S."/>
            <person name="Nolan M."/>
            <person name="Ohm R."/>
            <person name="Pangilinan J."/>
            <person name="Park H.-J."/>
            <person name="Ramirez L."/>
            <person name="Alfaro M."/>
            <person name="Sun H."/>
            <person name="Tritt A."/>
            <person name="Yoshinaga Y."/>
            <person name="Zwiers L.-H."/>
            <person name="Turgeon B."/>
            <person name="Goodwin S."/>
            <person name="Spatafora J."/>
            <person name="Crous P."/>
            <person name="Grigoriev I."/>
        </authorList>
    </citation>
    <scope>NUCLEOTIDE SEQUENCE</scope>
    <source>
        <strain evidence="2">CBS 269.34</strain>
    </source>
</reference>
<dbReference type="AlphaFoldDB" id="A0A6A6R1D3"/>